<dbReference type="EMBL" id="ASHR01000037">
    <property type="protein sequence ID" value="ERG63121.1"/>
    <property type="molecule type" value="Genomic_DNA"/>
</dbReference>
<dbReference type="SUPFAM" id="SSF52833">
    <property type="entry name" value="Thioredoxin-like"/>
    <property type="match status" value="1"/>
</dbReference>
<dbReference type="Proteomes" id="UP000016462">
    <property type="component" value="Unassembled WGS sequence"/>
</dbReference>
<accession>U1MML9</accession>
<feature type="domain" description="Glutaredoxin" evidence="1">
    <location>
        <begin position="8"/>
        <end position="66"/>
    </location>
</feature>
<dbReference type="CDD" id="cd02976">
    <property type="entry name" value="NrdH"/>
    <property type="match status" value="1"/>
</dbReference>
<name>U1MML9_9MICO</name>
<protein>
    <recommendedName>
        <fullName evidence="1">Glutaredoxin domain-containing protein</fullName>
    </recommendedName>
</protein>
<dbReference type="GO" id="GO:0009055">
    <property type="term" value="F:electron transfer activity"/>
    <property type="evidence" value="ECO:0007669"/>
    <property type="project" value="TreeGrafter"/>
</dbReference>
<dbReference type="PROSITE" id="PS51354">
    <property type="entry name" value="GLUTAREDOXIN_2"/>
    <property type="match status" value="1"/>
</dbReference>
<dbReference type="InterPro" id="IPR002109">
    <property type="entry name" value="Glutaredoxin"/>
</dbReference>
<dbReference type="Gene3D" id="3.40.30.10">
    <property type="entry name" value="Glutaredoxin"/>
    <property type="match status" value="1"/>
</dbReference>
<evidence type="ECO:0000313" key="2">
    <source>
        <dbReference type="EMBL" id="ERG63121.1"/>
    </source>
</evidence>
<organism evidence="2 3">
    <name type="scientific">Agrococcus pavilionensis RW1</name>
    <dbReference type="NCBI Taxonomy" id="1330458"/>
    <lineage>
        <taxon>Bacteria</taxon>
        <taxon>Bacillati</taxon>
        <taxon>Actinomycetota</taxon>
        <taxon>Actinomycetes</taxon>
        <taxon>Micrococcales</taxon>
        <taxon>Microbacteriaceae</taxon>
        <taxon>Agrococcus</taxon>
    </lineage>
</organism>
<dbReference type="AlphaFoldDB" id="U1MML9"/>
<dbReference type="PANTHER" id="PTHR34386:SF1">
    <property type="entry name" value="GLUTAREDOXIN-LIKE PROTEIN NRDH"/>
    <property type="match status" value="1"/>
</dbReference>
<dbReference type="GO" id="GO:0045454">
    <property type="term" value="P:cell redox homeostasis"/>
    <property type="evidence" value="ECO:0007669"/>
    <property type="project" value="TreeGrafter"/>
</dbReference>
<sequence>MTDTTTIRVYGADWCRDCRRTKQQLEGLEVPFDYIDLEEDESATREAQRISGRMQIPVVVFPDGSHQVEPTNDEVEAKLKELAFL</sequence>
<proteinExistence type="predicted"/>
<evidence type="ECO:0000313" key="3">
    <source>
        <dbReference type="Proteomes" id="UP000016462"/>
    </source>
</evidence>
<dbReference type="PANTHER" id="PTHR34386">
    <property type="entry name" value="GLUTAREDOXIN"/>
    <property type="match status" value="1"/>
</dbReference>
<gene>
    <name evidence="2" type="ORF">L332_01460</name>
</gene>
<dbReference type="Pfam" id="PF00462">
    <property type="entry name" value="Glutaredoxin"/>
    <property type="match status" value="1"/>
</dbReference>
<evidence type="ECO:0000259" key="1">
    <source>
        <dbReference type="Pfam" id="PF00462"/>
    </source>
</evidence>
<dbReference type="InterPro" id="IPR051548">
    <property type="entry name" value="Grx-like_ET"/>
</dbReference>
<reference evidence="2 3" key="1">
    <citation type="journal article" date="2013" name="Genome Announc.">
        <title>First draft genome sequence from a member of the genus agrococcus, isolated from modern microbialites.</title>
        <authorList>
            <person name="White R.A.III."/>
            <person name="Grassa C.J."/>
            <person name="Suttle C.A."/>
        </authorList>
    </citation>
    <scope>NUCLEOTIDE SEQUENCE [LARGE SCALE GENOMIC DNA]</scope>
    <source>
        <strain evidence="2 3">RW1</strain>
    </source>
</reference>
<dbReference type="RefSeq" id="WP_021065126.1">
    <property type="nucleotide sequence ID" value="NZ_ASHR01000037.1"/>
</dbReference>
<comment type="caution">
    <text evidence="2">The sequence shown here is derived from an EMBL/GenBank/DDBJ whole genome shotgun (WGS) entry which is preliminary data.</text>
</comment>
<dbReference type="InterPro" id="IPR036249">
    <property type="entry name" value="Thioredoxin-like_sf"/>
</dbReference>
<keyword evidence="3" id="KW-1185">Reference proteome</keyword>
<dbReference type="OrthoDB" id="8991911at2"/>